<keyword evidence="2" id="KW-0479">Metal-binding</keyword>
<evidence type="ECO:0000256" key="6">
    <source>
        <dbReference type="PROSITE-ProRule" id="PRU00175"/>
    </source>
</evidence>
<evidence type="ECO:0000313" key="8">
    <source>
        <dbReference type="EMBL" id="OXA64248.1"/>
    </source>
</evidence>
<dbReference type="STRING" id="158441.A0A226F454"/>
<comment type="caution">
    <text evidence="8">The sequence shown here is derived from an EMBL/GenBank/DDBJ whole genome shotgun (WGS) entry which is preliminary data.</text>
</comment>
<dbReference type="GO" id="GO:0008270">
    <property type="term" value="F:zinc ion binding"/>
    <property type="evidence" value="ECO:0007669"/>
    <property type="project" value="UniProtKB-KW"/>
</dbReference>
<dbReference type="SMART" id="SM00184">
    <property type="entry name" value="RING"/>
    <property type="match status" value="1"/>
</dbReference>
<evidence type="ECO:0000256" key="5">
    <source>
        <dbReference type="ARBA" id="ARBA00022833"/>
    </source>
</evidence>
<keyword evidence="4" id="KW-0833">Ubl conjugation pathway</keyword>
<keyword evidence="3 6" id="KW-0863">Zinc-finger</keyword>
<keyword evidence="5" id="KW-0862">Zinc</keyword>
<keyword evidence="1" id="KW-0808">Transferase</keyword>
<dbReference type="OrthoDB" id="4752984at2759"/>
<dbReference type="Pfam" id="PF13639">
    <property type="entry name" value="zf-RING_2"/>
    <property type="match status" value="1"/>
</dbReference>
<dbReference type="GO" id="GO:0005829">
    <property type="term" value="C:cytosol"/>
    <property type="evidence" value="ECO:0007669"/>
    <property type="project" value="TreeGrafter"/>
</dbReference>
<dbReference type="EMBL" id="LNIX01000001">
    <property type="protein sequence ID" value="OXA64248.1"/>
    <property type="molecule type" value="Genomic_DNA"/>
</dbReference>
<dbReference type="PANTHER" id="PTHR15067:SF4">
    <property type="entry name" value="E3 UBIQUITIN-PROTEIN LIGASE RNF8"/>
    <property type="match status" value="1"/>
</dbReference>
<dbReference type="GO" id="GO:0006511">
    <property type="term" value="P:ubiquitin-dependent protein catabolic process"/>
    <property type="evidence" value="ECO:0007669"/>
    <property type="project" value="TreeGrafter"/>
</dbReference>
<evidence type="ECO:0000256" key="2">
    <source>
        <dbReference type="ARBA" id="ARBA00022723"/>
    </source>
</evidence>
<feature type="domain" description="RING-type" evidence="7">
    <location>
        <begin position="257"/>
        <end position="295"/>
    </location>
</feature>
<dbReference type="Gene3D" id="3.30.40.10">
    <property type="entry name" value="Zinc/RING finger domain, C3HC4 (zinc finger)"/>
    <property type="match status" value="1"/>
</dbReference>
<dbReference type="GO" id="GO:0061630">
    <property type="term" value="F:ubiquitin protein ligase activity"/>
    <property type="evidence" value="ECO:0007669"/>
    <property type="project" value="TreeGrafter"/>
</dbReference>
<evidence type="ECO:0000256" key="1">
    <source>
        <dbReference type="ARBA" id="ARBA00022679"/>
    </source>
</evidence>
<dbReference type="GO" id="GO:0000151">
    <property type="term" value="C:ubiquitin ligase complex"/>
    <property type="evidence" value="ECO:0007669"/>
    <property type="project" value="TreeGrafter"/>
</dbReference>
<evidence type="ECO:0000256" key="3">
    <source>
        <dbReference type="ARBA" id="ARBA00022771"/>
    </source>
</evidence>
<proteinExistence type="predicted"/>
<name>A0A226F454_FOLCA</name>
<evidence type="ECO:0000313" key="9">
    <source>
        <dbReference type="Proteomes" id="UP000198287"/>
    </source>
</evidence>
<sequence length="301" mass="34801">MSIINPAVFHQYERLHNHRKKPKDGKYTNNLSILMNQLVFVTLCSRNFLEEEERATSVIYGLLFCHLVTYCVTYVKEIVQRKDWDMSVRIAPNSNVKHLALTSINVGLEWTKAVTFVVTVVCFFLILGAEHGFRLENQPTLKYLCLTLTYYTLTEPRIQGMIPNLMTYLPSLMEKIQGLETLYSAIILRGSTIFLSVCVLIPLLPQFKLVTLTLFTNVYRPWRGLKQMLETLKTELDSIKEFREASPREIEDYEDVCTICLAPMITAKVTPCQHFFHPNCLRLCLKTGESCPVCKRNVYRV</sequence>
<dbReference type="SUPFAM" id="SSF57850">
    <property type="entry name" value="RING/U-box"/>
    <property type="match status" value="1"/>
</dbReference>
<evidence type="ECO:0000256" key="4">
    <source>
        <dbReference type="ARBA" id="ARBA00022786"/>
    </source>
</evidence>
<organism evidence="8 9">
    <name type="scientific">Folsomia candida</name>
    <name type="common">Springtail</name>
    <dbReference type="NCBI Taxonomy" id="158441"/>
    <lineage>
        <taxon>Eukaryota</taxon>
        <taxon>Metazoa</taxon>
        <taxon>Ecdysozoa</taxon>
        <taxon>Arthropoda</taxon>
        <taxon>Hexapoda</taxon>
        <taxon>Collembola</taxon>
        <taxon>Entomobryomorpha</taxon>
        <taxon>Isotomoidea</taxon>
        <taxon>Isotomidae</taxon>
        <taxon>Proisotominae</taxon>
        <taxon>Folsomia</taxon>
    </lineage>
</organism>
<dbReference type="Proteomes" id="UP000198287">
    <property type="component" value="Unassembled WGS sequence"/>
</dbReference>
<gene>
    <name evidence="8" type="ORF">Fcan01_03742</name>
</gene>
<reference evidence="8 9" key="1">
    <citation type="submission" date="2015-12" db="EMBL/GenBank/DDBJ databases">
        <title>The genome of Folsomia candida.</title>
        <authorList>
            <person name="Faddeeva A."/>
            <person name="Derks M.F."/>
            <person name="Anvar Y."/>
            <person name="Smit S."/>
            <person name="Van Straalen N."/>
            <person name="Roelofs D."/>
        </authorList>
    </citation>
    <scope>NUCLEOTIDE SEQUENCE [LARGE SCALE GENOMIC DNA]</scope>
    <source>
        <strain evidence="8 9">VU population</strain>
        <tissue evidence="8">Whole body</tissue>
    </source>
</reference>
<dbReference type="GO" id="GO:0016567">
    <property type="term" value="P:protein ubiquitination"/>
    <property type="evidence" value="ECO:0007669"/>
    <property type="project" value="TreeGrafter"/>
</dbReference>
<protein>
    <submittedName>
        <fullName evidence="8">Protein TRC8</fullName>
    </submittedName>
</protein>
<keyword evidence="9" id="KW-1185">Reference proteome</keyword>
<evidence type="ECO:0000259" key="7">
    <source>
        <dbReference type="PROSITE" id="PS50089"/>
    </source>
</evidence>
<dbReference type="PANTHER" id="PTHR15067">
    <property type="entry name" value="E3 UBIQUITIN-PROTEIN LIGASE RNF8"/>
    <property type="match status" value="1"/>
</dbReference>
<accession>A0A226F454</accession>
<dbReference type="AlphaFoldDB" id="A0A226F454"/>
<dbReference type="InterPro" id="IPR013083">
    <property type="entry name" value="Znf_RING/FYVE/PHD"/>
</dbReference>
<dbReference type="PROSITE" id="PS50089">
    <property type="entry name" value="ZF_RING_2"/>
    <property type="match status" value="1"/>
</dbReference>
<dbReference type="InterPro" id="IPR001841">
    <property type="entry name" value="Znf_RING"/>
</dbReference>